<dbReference type="AlphaFoldDB" id="A0A8S0UQ40"/>
<name>A0A8S0UQ40_OLEEU</name>
<comment type="caution">
    <text evidence="1">The sequence shown here is derived from an EMBL/GenBank/DDBJ whole genome shotgun (WGS) entry which is preliminary data.</text>
</comment>
<dbReference type="EMBL" id="CACTIH010009066">
    <property type="protein sequence ID" value="CAA3022273.1"/>
    <property type="molecule type" value="Genomic_DNA"/>
</dbReference>
<reference evidence="1 2" key="1">
    <citation type="submission" date="2019-12" db="EMBL/GenBank/DDBJ databases">
        <authorList>
            <person name="Alioto T."/>
            <person name="Alioto T."/>
            <person name="Gomez Garrido J."/>
        </authorList>
    </citation>
    <scope>NUCLEOTIDE SEQUENCE [LARGE SCALE GENOMIC DNA]</scope>
</reference>
<sequence>MRVVDGGGIVVAANNGKRYSQQQHCEASRCIDSVNAATREGTLVQIYALVMQLLDLGIRPECWLRFIEEVEVVMLVVESDSLGGVWRLQRRCATTCNYEQQIFHVVAVVR</sequence>
<evidence type="ECO:0000313" key="1">
    <source>
        <dbReference type="EMBL" id="CAA3022273.1"/>
    </source>
</evidence>
<gene>
    <name evidence="1" type="ORF">OLEA9_A035972</name>
</gene>
<evidence type="ECO:0000313" key="2">
    <source>
        <dbReference type="Proteomes" id="UP000594638"/>
    </source>
</evidence>
<keyword evidence="2" id="KW-1185">Reference proteome</keyword>
<protein>
    <submittedName>
        <fullName evidence="1">Uncharacterized protein</fullName>
    </submittedName>
</protein>
<organism evidence="1 2">
    <name type="scientific">Olea europaea subsp. europaea</name>
    <dbReference type="NCBI Taxonomy" id="158383"/>
    <lineage>
        <taxon>Eukaryota</taxon>
        <taxon>Viridiplantae</taxon>
        <taxon>Streptophyta</taxon>
        <taxon>Embryophyta</taxon>
        <taxon>Tracheophyta</taxon>
        <taxon>Spermatophyta</taxon>
        <taxon>Magnoliopsida</taxon>
        <taxon>eudicotyledons</taxon>
        <taxon>Gunneridae</taxon>
        <taxon>Pentapetalae</taxon>
        <taxon>asterids</taxon>
        <taxon>lamiids</taxon>
        <taxon>Lamiales</taxon>
        <taxon>Oleaceae</taxon>
        <taxon>Oleeae</taxon>
        <taxon>Olea</taxon>
    </lineage>
</organism>
<accession>A0A8S0UQ40</accession>
<dbReference type="Proteomes" id="UP000594638">
    <property type="component" value="Unassembled WGS sequence"/>
</dbReference>
<proteinExistence type="predicted"/>
<dbReference type="Gramene" id="OE9A035972T1">
    <property type="protein sequence ID" value="OE9A035972C1"/>
    <property type="gene ID" value="OE9A035972"/>
</dbReference>